<keyword evidence="3 8" id="KW-0238">DNA-binding</keyword>
<dbReference type="SUPFAM" id="SSF46689">
    <property type="entry name" value="Homeodomain-like"/>
    <property type="match status" value="2"/>
</dbReference>
<dbReference type="PANTHER" id="PTHR46796">
    <property type="entry name" value="HTH-TYPE TRANSCRIPTIONAL ACTIVATOR RHAS-RELATED"/>
    <property type="match status" value="1"/>
</dbReference>
<reference evidence="8" key="1">
    <citation type="submission" date="2023-08" db="EMBL/GenBank/DDBJ databases">
        <title>Functional and genomic diversity of the sorghum phyllosphere microbiome.</title>
        <authorList>
            <person name="Shade A."/>
        </authorList>
    </citation>
    <scope>NUCLEOTIDE SEQUENCE</scope>
    <source>
        <strain evidence="8">SORGH_AS_0201</strain>
    </source>
</reference>
<feature type="domain" description="HTH araC/xylS-type" evidence="7">
    <location>
        <begin position="170"/>
        <end position="267"/>
    </location>
</feature>
<dbReference type="PROSITE" id="PS01124">
    <property type="entry name" value="HTH_ARAC_FAMILY_2"/>
    <property type="match status" value="1"/>
</dbReference>
<proteinExistence type="predicted"/>
<dbReference type="AlphaFoldDB" id="A0AAJ2EUZ2"/>
<evidence type="ECO:0000256" key="3">
    <source>
        <dbReference type="ARBA" id="ARBA00023125"/>
    </source>
</evidence>
<dbReference type="GO" id="GO:0009893">
    <property type="term" value="P:positive regulation of metabolic process"/>
    <property type="evidence" value="ECO:0007669"/>
    <property type="project" value="UniProtKB-ARBA"/>
</dbReference>
<sequence>MSLRPFFVQPLACVQTGIEAMVADTSCSFARHTHDDFGIGLIYRGAQRSLSGRGLVEAGPGDIITVNPGEVHDGTPLGDDGRAWRMLYLQPKLVADLAQDILGHQLQVEFVQPRLADHRLSQAFATAFRTSVDIAVANTSLATEQSLMLLLEGLLQPRPDDRYAFPASIARARERLDDAPLVAPTLAELADAAALSRYQLLRAFAQATGLTPHAYLIQRRLQQARRLIASGMPLVETAAATGFADQSHLTRLFRRTYGFTPGAYATAKR</sequence>
<dbReference type="GO" id="GO:0043565">
    <property type="term" value="F:sequence-specific DNA binding"/>
    <property type="evidence" value="ECO:0007669"/>
    <property type="project" value="InterPro"/>
</dbReference>
<evidence type="ECO:0000259" key="7">
    <source>
        <dbReference type="PROSITE" id="PS01124"/>
    </source>
</evidence>
<evidence type="ECO:0000256" key="5">
    <source>
        <dbReference type="ARBA" id="ARBA00023163"/>
    </source>
</evidence>
<dbReference type="RefSeq" id="WP_309755595.1">
    <property type="nucleotide sequence ID" value="NZ_JAVJAF010000001.1"/>
</dbReference>
<protein>
    <submittedName>
        <fullName evidence="8">AraC-like DNA-binding protein</fullName>
    </submittedName>
</protein>
<evidence type="ECO:0000256" key="4">
    <source>
        <dbReference type="ARBA" id="ARBA00023159"/>
    </source>
</evidence>
<dbReference type="InterPro" id="IPR018062">
    <property type="entry name" value="HTH_AraC-typ_CS"/>
</dbReference>
<comment type="function">
    <text evidence="6">Regulatory protein of the TOL plasmid xyl operons. XylS activates the xylXYZLTEGFJQKIH operon required for the degradation of toluene, m-xylene and p-xylene.</text>
</comment>
<keyword evidence="2" id="KW-0805">Transcription regulation</keyword>
<evidence type="ECO:0000313" key="8">
    <source>
        <dbReference type="EMBL" id="MDR6233069.1"/>
    </source>
</evidence>
<accession>A0AAJ2EUZ2</accession>
<organism evidence="8 9">
    <name type="scientific">Pseudomonas oryzihabitans</name>
    <dbReference type="NCBI Taxonomy" id="47885"/>
    <lineage>
        <taxon>Bacteria</taxon>
        <taxon>Pseudomonadati</taxon>
        <taxon>Pseudomonadota</taxon>
        <taxon>Gammaproteobacteria</taxon>
        <taxon>Pseudomonadales</taxon>
        <taxon>Pseudomonadaceae</taxon>
        <taxon>Pseudomonas</taxon>
    </lineage>
</organism>
<evidence type="ECO:0000256" key="6">
    <source>
        <dbReference type="ARBA" id="ARBA00037345"/>
    </source>
</evidence>
<evidence type="ECO:0000313" key="9">
    <source>
        <dbReference type="Proteomes" id="UP001268036"/>
    </source>
</evidence>
<evidence type="ECO:0000256" key="1">
    <source>
        <dbReference type="ARBA" id="ARBA00004496"/>
    </source>
</evidence>
<name>A0AAJ2EUZ2_9PSED</name>
<keyword evidence="4" id="KW-0010">Activator</keyword>
<dbReference type="Pfam" id="PF02311">
    <property type="entry name" value="AraC_binding"/>
    <property type="match status" value="1"/>
</dbReference>
<comment type="subcellular location">
    <subcellularLocation>
        <location evidence="1">Cytoplasm</location>
    </subcellularLocation>
</comment>
<dbReference type="InterPro" id="IPR009057">
    <property type="entry name" value="Homeodomain-like_sf"/>
</dbReference>
<dbReference type="SUPFAM" id="SSF51215">
    <property type="entry name" value="Regulatory protein AraC"/>
    <property type="match status" value="1"/>
</dbReference>
<dbReference type="GO" id="GO:0003700">
    <property type="term" value="F:DNA-binding transcription factor activity"/>
    <property type="evidence" value="ECO:0007669"/>
    <property type="project" value="InterPro"/>
</dbReference>
<dbReference type="EMBL" id="JAVJAF010000001">
    <property type="protein sequence ID" value="MDR6233069.1"/>
    <property type="molecule type" value="Genomic_DNA"/>
</dbReference>
<dbReference type="PROSITE" id="PS00041">
    <property type="entry name" value="HTH_ARAC_FAMILY_1"/>
    <property type="match status" value="1"/>
</dbReference>
<gene>
    <name evidence="8" type="ORF">QE440_000810</name>
</gene>
<dbReference type="SMART" id="SM00342">
    <property type="entry name" value="HTH_ARAC"/>
    <property type="match status" value="1"/>
</dbReference>
<dbReference type="PANTHER" id="PTHR46796:SF2">
    <property type="entry name" value="TRANSCRIPTIONAL REGULATORY PROTEIN"/>
    <property type="match status" value="1"/>
</dbReference>
<comment type="caution">
    <text evidence="8">The sequence shown here is derived from an EMBL/GenBank/DDBJ whole genome shotgun (WGS) entry which is preliminary data.</text>
</comment>
<evidence type="ECO:0000256" key="2">
    <source>
        <dbReference type="ARBA" id="ARBA00023015"/>
    </source>
</evidence>
<keyword evidence="5" id="KW-0804">Transcription</keyword>
<dbReference type="Proteomes" id="UP001268036">
    <property type="component" value="Unassembled WGS sequence"/>
</dbReference>
<dbReference type="InterPro" id="IPR050204">
    <property type="entry name" value="AraC_XylS_family_regulators"/>
</dbReference>
<dbReference type="Pfam" id="PF12833">
    <property type="entry name" value="HTH_18"/>
    <property type="match status" value="1"/>
</dbReference>
<dbReference type="GO" id="GO:0005737">
    <property type="term" value="C:cytoplasm"/>
    <property type="evidence" value="ECO:0007669"/>
    <property type="project" value="UniProtKB-SubCell"/>
</dbReference>
<dbReference type="InterPro" id="IPR018060">
    <property type="entry name" value="HTH_AraC"/>
</dbReference>
<dbReference type="InterPro" id="IPR037923">
    <property type="entry name" value="HTH-like"/>
</dbReference>
<dbReference type="InterPro" id="IPR003313">
    <property type="entry name" value="AraC-bd"/>
</dbReference>
<dbReference type="Gene3D" id="1.10.10.60">
    <property type="entry name" value="Homeodomain-like"/>
    <property type="match status" value="2"/>
</dbReference>